<evidence type="ECO:0000256" key="1">
    <source>
        <dbReference type="SAM" id="MobiDB-lite"/>
    </source>
</evidence>
<dbReference type="EMBL" id="JBHSTI010000008">
    <property type="protein sequence ID" value="MFC6237548.1"/>
    <property type="molecule type" value="Genomic_DNA"/>
</dbReference>
<comment type="caution">
    <text evidence="2">The sequence shown here is derived from an EMBL/GenBank/DDBJ whole genome shotgun (WGS) entry which is preliminary data.</text>
</comment>
<keyword evidence="3" id="KW-1185">Reference proteome</keyword>
<dbReference type="NCBIfam" id="NF040618">
    <property type="entry name" value="PPA1309_fam"/>
    <property type="match status" value="1"/>
</dbReference>
<name>A0ABW1T0E1_9ACTN</name>
<dbReference type="InterPro" id="IPR047681">
    <property type="entry name" value="PPA1309-like"/>
</dbReference>
<dbReference type="RefSeq" id="WP_386764947.1">
    <property type="nucleotide sequence ID" value="NZ_JBHSTI010000008.1"/>
</dbReference>
<accession>A0ABW1T0E1</accession>
<gene>
    <name evidence="2" type="ORF">ACFQGU_06635</name>
</gene>
<reference evidence="3" key="1">
    <citation type="journal article" date="2019" name="Int. J. Syst. Evol. Microbiol.">
        <title>The Global Catalogue of Microorganisms (GCM) 10K type strain sequencing project: providing services to taxonomists for standard genome sequencing and annotation.</title>
        <authorList>
            <consortium name="The Broad Institute Genomics Platform"/>
            <consortium name="The Broad Institute Genome Sequencing Center for Infectious Disease"/>
            <person name="Wu L."/>
            <person name="Ma J."/>
        </authorList>
    </citation>
    <scope>NUCLEOTIDE SEQUENCE [LARGE SCALE GENOMIC DNA]</scope>
    <source>
        <strain evidence="3">CGMCC 4.7317</strain>
    </source>
</reference>
<feature type="region of interest" description="Disordered" evidence="1">
    <location>
        <begin position="1"/>
        <end position="21"/>
    </location>
</feature>
<evidence type="ECO:0000313" key="3">
    <source>
        <dbReference type="Proteomes" id="UP001596138"/>
    </source>
</evidence>
<evidence type="ECO:0000313" key="2">
    <source>
        <dbReference type="EMBL" id="MFC6237548.1"/>
    </source>
</evidence>
<protein>
    <submittedName>
        <fullName evidence="2">PPA1309 family protein</fullName>
    </submittedName>
</protein>
<proteinExistence type="predicted"/>
<sequence length="203" mass="21605">MTSDDHSPLPDDDQATVTVPGVPADPEALAAAAAAMRLVELVREIEKHVADLGWDQNPRIFALARTSELVALEPALASALGEAAADPTSLTPIEQDHLDHSKPLDEVLATTAWPDEVQGAALVLERVMLPPSAEDSLPDDQAGLASVVAEHPERQDVRMAVVVTRGGGRMCALRLRSHDADDQVLVGEQLVPRLADALLATFR</sequence>
<organism evidence="2 3">
    <name type="scientific">Longivirga aurantiaca</name>
    <dbReference type="NCBI Taxonomy" id="1837743"/>
    <lineage>
        <taxon>Bacteria</taxon>
        <taxon>Bacillati</taxon>
        <taxon>Actinomycetota</taxon>
        <taxon>Actinomycetes</taxon>
        <taxon>Sporichthyales</taxon>
        <taxon>Sporichthyaceae</taxon>
        <taxon>Longivirga</taxon>
    </lineage>
</organism>
<dbReference type="Proteomes" id="UP001596138">
    <property type="component" value="Unassembled WGS sequence"/>
</dbReference>